<dbReference type="PANTHER" id="PTHR32472:SF10">
    <property type="entry name" value="DNA REPAIR PROTEIN RADA-LIKE PROTEIN"/>
    <property type="match status" value="1"/>
</dbReference>
<evidence type="ECO:0000313" key="15">
    <source>
        <dbReference type="EMBL" id="KKU34167.1"/>
    </source>
</evidence>
<keyword evidence="7 11" id="KW-0067">ATP-binding</keyword>
<evidence type="ECO:0000256" key="3">
    <source>
        <dbReference type="ARBA" id="ARBA00022763"/>
    </source>
</evidence>
<evidence type="ECO:0000256" key="12">
    <source>
        <dbReference type="NCBIfam" id="TIGR00416"/>
    </source>
</evidence>
<evidence type="ECO:0000256" key="13">
    <source>
        <dbReference type="RuleBase" id="RU003555"/>
    </source>
</evidence>
<keyword evidence="6 13" id="KW-0862">Zinc</keyword>
<dbReference type="InterPro" id="IPR003593">
    <property type="entry name" value="AAA+_ATPase"/>
</dbReference>
<comment type="domain">
    <text evidence="11">The middle region has homology to RecA with ATPase motifs including the RadA KNRFG motif, while the C-terminus is homologous to Lon protease.</text>
</comment>
<evidence type="ECO:0000259" key="14">
    <source>
        <dbReference type="PROSITE" id="PS50162"/>
    </source>
</evidence>
<feature type="domain" description="RecA family profile 1" evidence="14">
    <location>
        <begin position="60"/>
        <end position="209"/>
    </location>
</feature>
<dbReference type="InterPro" id="IPR020588">
    <property type="entry name" value="RecA_ATP-bd"/>
</dbReference>
<gene>
    <name evidence="11" type="primary">radA</name>
    <name evidence="15" type="ORF">UX45_C0003G0058</name>
</gene>
<dbReference type="AlphaFoldDB" id="A0A0G1PNC4"/>
<dbReference type="PATRIC" id="fig|1619001.3.peg.244"/>
<feature type="region of interest" description="Lon-protease-like" evidence="11">
    <location>
        <begin position="344"/>
        <end position="456"/>
    </location>
</feature>
<dbReference type="NCBIfam" id="TIGR00416">
    <property type="entry name" value="sms"/>
    <property type="match status" value="1"/>
</dbReference>
<name>A0A0G1PNC4_9BACT</name>
<dbReference type="PANTHER" id="PTHR32472">
    <property type="entry name" value="DNA REPAIR PROTEIN RADA"/>
    <property type="match status" value="1"/>
</dbReference>
<evidence type="ECO:0000256" key="2">
    <source>
        <dbReference type="ARBA" id="ARBA00022741"/>
    </source>
</evidence>
<keyword evidence="8 11" id="KW-0346">Stress response</keyword>
<dbReference type="GO" id="GO:0005829">
    <property type="term" value="C:cytosol"/>
    <property type="evidence" value="ECO:0007669"/>
    <property type="project" value="TreeGrafter"/>
</dbReference>
<evidence type="ECO:0000256" key="4">
    <source>
        <dbReference type="ARBA" id="ARBA00022771"/>
    </source>
</evidence>
<dbReference type="GO" id="GO:0000725">
    <property type="term" value="P:recombinational repair"/>
    <property type="evidence" value="ECO:0007669"/>
    <property type="project" value="UniProtKB-UniRule"/>
</dbReference>
<evidence type="ECO:0000256" key="8">
    <source>
        <dbReference type="ARBA" id="ARBA00023016"/>
    </source>
</evidence>
<protein>
    <recommendedName>
        <fullName evidence="11 12">DNA repair protein RadA</fullName>
    </recommendedName>
</protein>
<dbReference type="InterPro" id="IPR014721">
    <property type="entry name" value="Ribsml_uS5_D2-typ_fold_subgr"/>
</dbReference>
<evidence type="ECO:0000256" key="11">
    <source>
        <dbReference type="HAMAP-Rule" id="MF_01498"/>
    </source>
</evidence>
<feature type="binding site" evidence="11">
    <location>
        <begin position="89"/>
        <end position="96"/>
    </location>
    <ligand>
        <name>ATP</name>
        <dbReference type="ChEBI" id="CHEBI:30616"/>
    </ligand>
</feature>
<keyword evidence="1 11" id="KW-0479">Metal-binding</keyword>
<dbReference type="Pfam" id="PF18073">
    <property type="entry name" value="Zn_ribbon_LapB"/>
    <property type="match status" value="1"/>
</dbReference>
<dbReference type="GO" id="GO:0140664">
    <property type="term" value="F:ATP-dependent DNA damage sensor activity"/>
    <property type="evidence" value="ECO:0007669"/>
    <property type="project" value="InterPro"/>
</dbReference>
<evidence type="ECO:0000256" key="6">
    <source>
        <dbReference type="ARBA" id="ARBA00022833"/>
    </source>
</evidence>
<evidence type="ECO:0000256" key="1">
    <source>
        <dbReference type="ARBA" id="ARBA00022723"/>
    </source>
</evidence>
<dbReference type="PRINTS" id="PR01874">
    <property type="entry name" value="DNAREPAIRADA"/>
</dbReference>
<keyword evidence="5" id="KW-0378">Hydrolase</keyword>
<comment type="function">
    <text evidence="13">DNA-dependent ATPase involved in processing of recombination intermediates, plays a role in repairing DNA breaks. Stimulates the branch migration of RecA-mediated strand transfer reactions, allowing the 3' invading strand to extend heteroduplex DNA faster. Binds ssDNA in the presence of ADP but not other nucleotides, has ATPase activity that is stimulated by ssDNA and various branched DNA structures, but inhibited by SSB. Does not have RecA's homology-searching function.</text>
</comment>
<dbReference type="Gene3D" id="3.30.230.10">
    <property type="match status" value="1"/>
</dbReference>
<dbReference type="SUPFAM" id="SSF54211">
    <property type="entry name" value="Ribosomal protein S5 domain 2-like"/>
    <property type="match status" value="1"/>
</dbReference>
<dbReference type="PROSITE" id="PS50162">
    <property type="entry name" value="RECA_2"/>
    <property type="match status" value="1"/>
</dbReference>
<keyword evidence="9 11" id="KW-0238">DNA-binding</keyword>
<dbReference type="HAMAP" id="MF_01498">
    <property type="entry name" value="RadA_bact"/>
    <property type="match status" value="1"/>
</dbReference>
<dbReference type="Pfam" id="PF13481">
    <property type="entry name" value="AAA_25"/>
    <property type="match status" value="1"/>
</dbReference>
<dbReference type="GO" id="GO:0008270">
    <property type="term" value="F:zinc ion binding"/>
    <property type="evidence" value="ECO:0007669"/>
    <property type="project" value="UniProtKB-KW"/>
</dbReference>
<dbReference type="Pfam" id="PF13541">
    <property type="entry name" value="ChlI"/>
    <property type="match status" value="1"/>
</dbReference>
<comment type="similarity">
    <text evidence="11 13">Belongs to the RecA family. RadA subfamily.</text>
</comment>
<comment type="function">
    <text evidence="11">Plays a role in repairing double-strand DNA breaks, probably involving stabilizing or processing branched DNA or blocked replication forks.</text>
</comment>
<keyword evidence="10 11" id="KW-0234">DNA repair</keyword>
<dbReference type="SMART" id="SM00382">
    <property type="entry name" value="AAA"/>
    <property type="match status" value="1"/>
</dbReference>
<dbReference type="InterPro" id="IPR004504">
    <property type="entry name" value="DNA_repair_RadA"/>
</dbReference>
<keyword evidence="4 13" id="KW-0863">Zinc-finger</keyword>
<evidence type="ECO:0000256" key="7">
    <source>
        <dbReference type="ARBA" id="ARBA00022840"/>
    </source>
</evidence>
<evidence type="ECO:0000256" key="10">
    <source>
        <dbReference type="ARBA" id="ARBA00023204"/>
    </source>
</evidence>
<evidence type="ECO:0000256" key="9">
    <source>
        <dbReference type="ARBA" id="ARBA00023125"/>
    </source>
</evidence>
<accession>A0A0G1PNC4</accession>
<dbReference type="InterPro" id="IPR041166">
    <property type="entry name" value="Rubredoxin_2"/>
</dbReference>
<evidence type="ECO:0000313" key="16">
    <source>
        <dbReference type="Proteomes" id="UP000034705"/>
    </source>
</evidence>
<organism evidence="15 16">
    <name type="scientific">Candidatus Uhrbacteria bacterium GW2011_GWF2_46_218</name>
    <dbReference type="NCBI Taxonomy" id="1619001"/>
    <lineage>
        <taxon>Bacteria</taxon>
        <taxon>Candidatus Uhriibacteriota</taxon>
    </lineage>
</organism>
<dbReference type="EMBL" id="LCMG01000003">
    <property type="protein sequence ID" value="KKU34167.1"/>
    <property type="molecule type" value="Genomic_DNA"/>
</dbReference>
<feature type="short sequence motif" description="RadA KNRFG motif" evidence="11">
    <location>
        <begin position="246"/>
        <end position="250"/>
    </location>
</feature>
<dbReference type="Gene3D" id="3.40.50.300">
    <property type="entry name" value="P-loop containing nucleotide triphosphate hydrolases"/>
    <property type="match status" value="1"/>
</dbReference>
<dbReference type="GO" id="GO:0005524">
    <property type="term" value="F:ATP binding"/>
    <property type="evidence" value="ECO:0007669"/>
    <property type="project" value="UniProtKB-UniRule"/>
</dbReference>
<comment type="caution">
    <text evidence="15">The sequence shown here is derived from an EMBL/GenBank/DDBJ whole genome shotgun (WGS) entry which is preliminary data.</text>
</comment>
<dbReference type="InterPro" id="IPR027417">
    <property type="entry name" value="P-loop_NTPase"/>
</dbReference>
<dbReference type="SUPFAM" id="SSF52540">
    <property type="entry name" value="P-loop containing nucleoside triphosphate hydrolases"/>
    <property type="match status" value="1"/>
</dbReference>
<dbReference type="GO" id="GO:0016787">
    <property type="term" value="F:hydrolase activity"/>
    <property type="evidence" value="ECO:0007669"/>
    <property type="project" value="UniProtKB-KW"/>
</dbReference>
<dbReference type="GO" id="GO:0003684">
    <property type="term" value="F:damaged DNA binding"/>
    <property type="evidence" value="ECO:0007669"/>
    <property type="project" value="InterPro"/>
</dbReference>
<sequence length="456" mass="48914">MFHCTHCDAQSPKWAGRCGTCGSWGTVIEEDASPSLPKRSASKAQAHASTRLFDIASQNEHERIGTDIQELDRVFGGGIVKGSLTLISGEPGIGKSTLVAMIAGIIAHQKSTVLYISGEESASQLAARFTRISKSLEHIQFLENFPVETLVATIEKEHPALVIVDSVQTLDSQDLEGQAGSPTLVRYATSLLLATSKRSNIPILLVGQVTKDGSVAGPKTLEHIVDTVLYLEGDPVHAYRILRARKNRFGSTDEVGIFEMTQTGLIVVENPSARFLEERRAIPGSVITATVEGSRIFLVEVQALVSPCAYGNPTRRASGFDLNRLQMLCAILAKRTGLKLGEQDVFVNVIGGLMLEEPAVDLAICTAILQAATNQTDAYPTVYLGEVGLGGEVRSIPLLDRRLEEARRLGITHAVIPDKKQPAATGLEIRAVGHVGLIPNGRSQTHPSSSGASKDM</sequence>
<reference evidence="15 16" key="1">
    <citation type="journal article" date="2015" name="Nature">
        <title>rRNA introns, odd ribosomes, and small enigmatic genomes across a large radiation of phyla.</title>
        <authorList>
            <person name="Brown C.T."/>
            <person name="Hug L.A."/>
            <person name="Thomas B.C."/>
            <person name="Sharon I."/>
            <person name="Castelle C.J."/>
            <person name="Singh A."/>
            <person name="Wilkins M.J."/>
            <person name="Williams K.H."/>
            <person name="Banfield J.F."/>
        </authorList>
    </citation>
    <scope>NUCLEOTIDE SEQUENCE [LARGE SCALE GENOMIC DNA]</scope>
</reference>
<dbReference type="InterPro" id="IPR020568">
    <property type="entry name" value="Ribosomal_Su5_D2-typ_SF"/>
</dbReference>
<dbReference type="Proteomes" id="UP000034705">
    <property type="component" value="Unassembled WGS sequence"/>
</dbReference>
<evidence type="ECO:0000256" key="5">
    <source>
        <dbReference type="ARBA" id="ARBA00022801"/>
    </source>
</evidence>
<keyword evidence="2 11" id="KW-0547">Nucleotide-binding</keyword>
<proteinExistence type="inferred from homology"/>
<keyword evidence="3 11" id="KW-0227">DNA damage</keyword>